<gene>
    <name evidence="2" type="ORF">EJA19_11805</name>
</gene>
<proteinExistence type="predicted"/>
<keyword evidence="3" id="KW-1185">Reference proteome</keyword>
<dbReference type="Proteomes" id="UP000270620">
    <property type="component" value="Unassembled WGS sequence"/>
</dbReference>
<accession>A0A428JXD1</accession>
<feature type="transmembrane region" description="Helical" evidence="1">
    <location>
        <begin position="41"/>
        <end position="58"/>
    </location>
</feature>
<dbReference type="OrthoDB" id="6400719at2"/>
<feature type="transmembrane region" description="Helical" evidence="1">
    <location>
        <begin position="12"/>
        <end position="29"/>
    </location>
</feature>
<name>A0A428JXD1_9FLAO</name>
<feature type="transmembrane region" description="Helical" evidence="1">
    <location>
        <begin position="64"/>
        <end position="86"/>
    </location>
</feature>
<dbReference type="RefSeq" id="WP_125468578.1">
    <property type="nucleotide sequence ID" value="NZ_RWBG01000005.1"/>
</dbReference>
<sequence>MNQSTIEEGKTLAIVSYFTFVGLIVAFVMNMEKKNPFTSYHMRQMLGLVIMLICSNVIEKYVNSWLGTACWTITFVCWLFGIYHAFKGETKPIPVLGEMFQDWFRNVQ</sequence>
<evidence type="ECO:0000313" key="3">
    <source>
        <dbReference type="Proteomes" id="UP000270620"/>
    </source>
</evidence>
<keyword evidence="1" id="KW-0472">Membrane</keyword>
<keyword evidence="1" id="KW-1133">Transmembrane helix</keyword>
<comment type="caution">
    <text evidence="2">The sequence shown here is derived from an EMBL/GenBank/DDBJ whole genome shotgun (WGS) entry which is preliminary data.</text>
</comment>
<protein>
    <recommendedName>
        <fullName evidence="4">DUF4870 domain-containing protein</fullName>
    </recommendedName>
</protein>
<reference evidence="2 3" key="1">
    <citation type="submission" date="2018-12" db="EMBL/GenBank/DDBJ databases">
        <title>Mangrovimonas spongiae sp. nov., a novel member of the genus Mangrovimonas isolated from marine sponge.</title>
        <authorList>
            <person name="Zhuang L."/>
            <person name="Luo L."/>
        </authorList>
    </citation>
    <scope>NUCLEOTIDE SEQUENCE [LARGE SCALE GENOMIC DNA]</scope>
    <source>
        <strain evidence="2 3">HN-E26</strain>
    </source>
</reference>
<dbReference type="AlphaFoldDB" id="A0A428JXD1"/>
<evidence type="ECO:0000313" key="2">
    <source>
        <dbReference type="EMBL" id="RSK38734.1"/>
    </source>
</evidence>
<keyword evidence="1" id="KW-0812">Transmembrane</keyword>
<organism evidence="2 3">
    <name type="scientific">Mangrovimonas spongiae</name>
    <dbReference type="NCBI Taxonomy" id="2494697"/>
    <lineage>
        <taxon>Bacteria</taxon>
        <taxon>Pseudomonadati</taxon>
        <taxon>Bacteroidota</taxon>
        <taxon>Flavobacteriia</taxon>
        <taxon>Flavobacteriales</taxon>
        <taxon>Flavobacteriaceae</taxon>
        <taxon>Mangrovimonas</taxon>
    </lineage>
</organism>
<dbReference type="EMBL" id="RWBG01000005">
    <property type="protein sequence ID" value="RSK38734.1"/>
    <property type="molecule type" value="Genomic_DNA"/>
</dbReference>
<evidence type="ECO:0000256" key="1">
    <source>
        <dbReference type="SAM" id="Phobius"/>
    </source>
</evidence>
<evidence type="ECO:0008006" key="4">
    <source>
        <dbReference type="Google" id="ProtNLM"/>
    </source>
</evidence>